<proteinExistence type="inferred from homology"/>
<dbReference type="Gene3D" id="3.30.30.30">
    <property type="match status" value="1"/>
</dbReference>
<evidence type="ECO:0000256" key="2">
    <source>
        <dbReference type="ARBA" id="ARBA00007381"/>
    </source>
</evidence>
<dbReference type="WBParaSite" id="PDA_v2.g6197.t1">
    <property type="protein sequence ID" value="PDA_v2.g6197.t1"/>
    <property type="gene ID" value="PDA_v2.g6197"/>
</dbReference>
<evidence type="ECO:0000256" key="4">
    <source>
        <dbReference type="ARBA" id="ARBA00022741"/>
    </source>
</evidence>
<keyword evidence="8" id="KW-1185">Reference proteome</keyword>
<sequence>MVVSVAAYPWEKWFWIYDSANDKYEQKNCNITVREWEMEKVDDYFENIFKAIKKPIDEFYLIIYWDYYNEIRKKFVELSKKHGIKIFRIMNEYELHATVALKYVKMDSDSLWIFRYFFHVISCEIWEKNNNQQFTISELLFQRRTNCEPNFVGTDLQNLRTKIRSTSTSPTIVVFQTIPKYIFERKNRTIYKIPPKLVYYNKNLNAVGIDLGTSECYASVIRRNGPEGIVLDSKTCNRNLPSYVAIDELNEPCGQYVINRMERKPEFLAFDGKRLIGKEFDEIVIDPLWSFKVINYCEQIYLLFYDKENVPAIRSSTYILSCLLKQIKQKTEKFQGTNIRDAIITIPSSFTEKQKDATTDAANIAGWEIIHFLPEPIAALFACSYETDIPDKSIALLFDFGGGTTDICISKIFNGKIEILIENGDAFLGGKDFDRLLINHFNSALKHKYGLNVLETNKKYRLMVKCREIKHTLSVQMDDNLFVDDFKVDEDDVIPITRKEFEDMAVDLILRGKNLIADTLKKAKLNRDEINIVFRVGGGCRIPVIKQMLKEMFPKSKHQCSIHPEELVAKGAALYAYELKNEKNVKDNKSMFF</sequence>
<evidence type="ECO:0000256" key="1">
    <source>
        <dbReference type="ARBA" id="ARBA00004319"/>
    </source>
</evidence>
<keyword evidence="5" id="KW-0067">ATP-binding</keyword>
<organism evidence="8 9">
    <name type="scientific">Panagrolaimus davidi</name>
    <dbReference type="NCBI Taxonomy" id="227884"/>
    <lineage>
        <taxon>Eukaryota</taxon>
        <taxon>Metazoa</taxon>
        <taxon>Ecdysozoa</taxon>
        <taxon>Nematoda</taxon>
        <taxon>Chromadorea</taxon>
        <taxon>Rhabditida</taxon>
        <taxon>Tylenchina</taxon>
        <taxon>Panagrolaimomorpha</taxon>
        <taxon>Panagrolaimoidea</taxon>
        <taxon>Panagrolaimidae</taxon>
        <taxon>Panagrolaimus</taxon>
    </lineage>
</organism>
<dbReference type="InterPro" id="IPR018181">
    <property type="entry name" value="Heat_shock_70_CS"/>
</dbReference>
<dbReference type="GO" id="GO:0034663">
    <property type="term" value="C:endoplasmic reticulum chaperone complex"/>
    <property type="evidence" value="ECO:0007669"/>
    <property type="project" value="TreeGrafter"/>
</dbReference>
<dbReference type="Gene3D" id="3.30.420.40">
    <property type="match status" value="2"/>
</dbReference>
<dbReference type="Gene3D" id="3.90.640.10">
    <property type="entry name" value="Actin, Chain A, domain 4"/>
    <property type="match status" value="1"/>
</dbReference>
<dbReference type="GO" id="GO:0140662">
    <property type="term" value="F:ATP-dependent protein folding chaperone"/>
    <property type="evidence" value="ECO:0007669"/>
    <property type="project" value="InterPro"/>
</dbReference>
<dbReference type="Pfam" id="PF00012">
    <property type="entry name" value="HSP70"/>
    <property type="match status" value="1"/>
</dbReference>
<comment type="similarity">
    <text evidence="2">Belongs to the heat shock protein 70 family.</text>
</comment>
<dbReference type="InterPro" id="IPR043129">
    <property type="entry name" value="ATPase_NBD"/>
</dbReference>
<evidence type="ECO:0000256" key="3">
    <source>
        <dbReference type="ARBA" id="ARBA00022729"/>
    </source>
</evidence>
<keyword evidence="3" id="KW-0732">Signal</keyword>
<evidence type="ECO:0000313" key="9">
    <source>
        <dbReference type="WBParaSite" id="PDA_v2.g6197.t1"/>
    </source>
</evidence>
<name>A0A914R424_9BILA</name>
<dbReference type="GO" id="GO:0030968">
    <property type="term" value="P:endoplasmic reticulum unfolded protein response"/>
    <property type="evidence" value="ECO:0007669"/>
    <property type="project" value="TreeGrafter"/>
</dbReference>
<dbReference type="PANTHER" id="PTHR45639:SF3">
    <property type="entry name" value="HYPOXIA UP-REGULATED PROTEIN 1"/>
    <property type="match status" value="1"/>
</dbReference>
<dbReference type="PRINTS" id="PR00301">
    <property type="entry name" value="HEATSHOCK70"/>
</dbReference>
<accession>A0A914R424</accession>
<comment type="subcellular location">
    <subcellularLocation>
        <location evidence="1">Endoplasmic reticulum lumen</location>
    </subcellularLocation>
</comment>
<dbReference type="Proteomes" id="UP000887578">
    <property type="component" value="Unplaced"/>
</dbReference>
<keyword evidence="6" id="KW-0143">Chaperone</keyword>
<dbReference type="SUPFAM" id="SSF53067">
    <property type="entry name" value="Actin-like ATPase domain"/>
    <property type="match status" value="2"/>
</dbReference>
<dbReference type="PROSITE" id="PS00297">
    <property type="entry name" value="HSP70_1"/>
    <property type="match status" value="1"/>
</dbReference>
<evidence type="ECO:0000256" key="6">
    <source>
        <dbReference type="ARBA" id="ARBA00023186"/>
    </source>
</evidence>
<dbReference type="InterPro" id="IPR013126">
    <property type="entry name" value="Hsp_70_fam"/>
</dbReference>
<evidence type="ECO:0000256" key="7">
    <source>
        <dbReference type="ARBA" id="ARBA00040503"/>
    </source>
</evidence>
<evidence type="ECO:0000256" key="5">
    <source>
        <dbReference type="ARBA" id="ARBA00022840"/>
    </source>
</evidence>
<dbReference type="GO" id="GO:0005524">
    <property type="term" value="F:ATP binding"/>
    <property type="evidence" value="ECO:0007669"/>
    <property type="project" value="UniProtKB-KW"/>
</dbReference>
<dbReference type="PANTHER" id="PTHR45639">
    <property type="entry name" value="HSC70CB, ISOFORM G-RELATED"/>
    <property type="match status" value="1"/>
</dbReference>
<dbReference type="GO" id="GO:0005788">
    <property type="term" value="C:endoplasmic reticulum lumen"/>
    <property type="evidence" value="ECO:0007669"/>
    <property type="project" value="UniProtKB-SubCell"/>
</dbReference>
<evidence type="ECO:0000313" key="8">
    <source>
        <dbReference type="Proteomes" id="UP000887578"/>
    </source>
</evidence>
<protein>
    <recommendedName>
        <fullName evidence="7">Hypoxia up-regulated protein 1</fullName>
    </recommendedName>
</protein>
<dbReference type="AlphaFoldDB" id="A0A914R424"/>
<reference evidence="9" key="1">
    <citation type="submission" date="2022-11" db="UniProtKB">
        <authorList>
            <consortium name="WormBaseParasite"/>
        </authorList>
    </citation>
    <scope>IDENTIFICATION</scope>
</reference>
<keyword evidence="4" id="KW-0547">Nucleotide-binding</keyword>